<keyword evidence="2" id="KW-0238">DNA-binding</keyword>
<sequence>MGKQGPCLHCGIERTPLWRNGPPEKPVLCNACGSRYRLRGTLNNYAPKHLQSAFPLKKKKKKKQESKMILINSSRTEEKIYDVSSSSCDDVYRTAASEGCESNINDGSSSSESTTISCTEAGSCFESNKHEDRSQPPGEIQQSLWDVRIPSRKRSLVVYKSLSPIERLQRDLKKILRHRQDPNSSIISESQDGVLLYNLNNQIIYPSEIGLGTILLK</sequence>
<evidence type="ECO:0000256" key="1">
    <source>
        <dbReference type="ARBA" id="ARBA00023015"/>
    </source>
</evidence>
<dbReference type="InterPro" id="IPR044589">
    <property type="entry name" value="GATA26/27"/>
</dbReference>
<comment type="caution">
    <text evidence="6">The sequence shown here is derived from an EMBL/GenBank/DDBJ whole genome shotgun (WGS) entry which is preliminary data.</text>
</comment>
<keyword evidence="1" id="KW-0805">Transcription regulation</keyword>
<feature type="domain" description="GATA-type" evidence="5">
    <location>
        <begin position="7"/>
        <end position="40"/>
    </location>
</feature>
<evidence type="ECO:0000313" key="7">
    <source>
        <dbReference type="Proteomes" id="UP001428341"/>
    </source>
</evidence>
<accession>A0AAP0ML57</accession>
<dbReference type="PANTHER" id="PTHR46855:SF21">
    <property type="entry name" value="GATA ZINC FINGER PROTEIN"/>
    <property type="match status" value="1"/>
</dbReference>
<dbReference type="AlphaFoldDB" id="A0AAP0ML57"/>
<dbReference type="InterPro" id="IPR000679">
    <property type="entry name" value="Znf_GATA"/>
</dbReference>
<dbReference type="CDD" id="cd00202">
    <property type="entry name" value="ZnF_GATA"/>
    <property type="match status" value="1"/>
</dbReference>
<reference evidence="6 7" key="1">
    <citation type="submission" date="2024-05" db="EMBL/GenBank/DDBJ databases">
        <title>Haplotype-resolved chromosome-level genome assembly of Huyou (Citrus changshanensis).</title>
        <authorList>
            <person name="Miao C."/>
            <person name="Chen W."/>
            <person name="Wu Y."/>
            <person name="Wang L."/>
            <person name="Zhao S."/>
            <person name="Grierson D."/>
            <person name="Xu C."/>
            <person name="Chen K."/>
        </authorList>
    </citation>
    <scope>NUCLEOTIDE SEQUENCE [LARGE SCALE GENOMIC DNA]</scope>
    <source>
        <strain evidence="6">01-14</strain>
        <tissue evidence="6">Leaf</tissue>
    </source>
</reference>
<dbReference type="GO" id="GO:0008270">
    <property type="term" value="F:zinc ion binding"/>
    <property type="evidence" value="ECO:0007669"/>
    <property type="project" value="UniProtKB-KW"/>
</dbReference>
<dbReference type="SMART" id="SM00401">
    <property type="entry name" value="ZnF_GATA"/>
    <property type="match status" value="1"/>
</dbReference>
<organism evidence="6 7">
    <name type="scientific">Citrus x changshan-huyou</name>
    <dbReference type="NCBI Taxonomy" id="2935761"/>
    <lineage>
        <taxon>Eukaryota</taxon>
        <taxon>Viridiplantae</taxon>
        <taxon>Streptophyta</taxon>
        <taxon>Embryophyta</taxon>
        <taxon>Tracheophyta</taxon>
        <taxon>Spermatophyta</taxon>
        <taxon>Magnoliopsida</taxon>
        <taxon>eudicotyledons</taxon>
        <taxon>Gunneridae</taxon>
        <taxon>Pentapetalae</taxon>
        <taxon>rosids</taxon>
        <taxon>malvids</taxon>
        <taxon>Sapindales</taxon>
        <taxon>Rutaceae</taxon>
        <taxon>Aurantioideae</taxon>
        <taxon>Citrus</taxon>
    </lineage>
</organism>
<dbReference type="PROSITE" id="PS50114">
    <property type="entry name" value="GATA_ZN_FINGER_2"/>
    <property type="match status" value="1"/>
</dbReference>
<dbReference type="EMBL" id="JBCGBO010000003">
    <property type="protein sequence ID" value="KAK9214497.1"/>
    <property type="molecule type" value="Genomic_DNA"/>
</dbReference>
<keyword evidence="4" id="KW-0479">Metal-binding</keyword>
<dbReference type="Pfam" id="PF00320">
    <property type="entry name" value="GATA"/>
    <property type="match status" value="1"/>
</dbReference>
<dbReference type="GO" id="GO:0006355">
    <property type="term" value="P:regulation of DNA-templated transcription"/>
    <property type="evidence" value="ECO:0007669"/>
    <property type="project" value="InterPro"/>
</dbReference>
<dbReference type="Gene3D" id="3.30.50.10">
    <property type="entry name" value="Erythroid Transcription Factor GATA-1, subunit A"/>
    <property type="match status" value="1"/>
</dbReference>
<proteinExistence type="predicted"/>
<dbReference type="SUPFAM" id="SSF57716">
    <property type="entry name" value="Glucocorticoid receptor-like (DNA-binding domain)"/>
    <property type="match status" value="1"/>
</dbReference>
<evidence type="ECO:0000313" key="6">
    <source>
        <dbReference type="EMBL" id="KAK9214497.1"/>
    </source>
</evidence>
<dbReference type="PANTHER" id="PTHR46855">
    <property type="entry name" value="OSJNBB0038F03.10 PROTEIN"/>
    <property type="match status" value="1"/>
</dbReference>
<keyword evidence="4" id="KW-0863">Zinc-finger</keyword>
<dbReference type="Proteomes" id="UP001428341">
    <property type="component" value="Unassembled WGS sequence"/>
</dbReference>
<evidence type="ECO:0000256" key="3">
    <source>
        <dbReference type="ARBA" id="ARBA00023163"/>
    </source>
</evidence>
<keyword evidence="4" id="KW-0862">Zinc</keyword>
<keyword evidence="7" id="KW-1185">Reference proteome</keyword>
<gene>
    <name evidence="6" type="ORF">WN944_006490</name>
</gene>
<evidence type="ECO:0000259" key="5">
    <source>
        <dbReference type="PROSITE" id="PS50114"/>
    </source>
</evidence>
<evidence type="ECO:0000256" key="4">
    <source>
        <dbReference type="PROSITE-ProRule" id="PRU00094"/>
    </source>
</evidence>
<keyword evidence="3" id="KW-0804">Transcription</keyword>
<dbReference type="InterPro" id="IPR013088">
    <property type="entry name" value="Znf_NHR/GATA"/>
</dbReference>
<name>A0AAP0ML57_9ROSI</name>
<dbReference type="PROSITE" id="PS00344">
    <property type="entry name" value="GATA_ZN_FINGER_1"/>
    <property type="match status" value="1"/>
</dbReference>
<evidence type="ECO:0000256" key="2">
    <source>
        <dbReference type="ARBA" id="ARBA00023125"/>
    </source>
</evidence>
<protein>
    <recommendedName>
        <fullName evidence="5">GATA-type domain-containing protein</fullName>
    </recommendedName>
</protein>
<dbReference type="GO" id="GO:0043565">
    <property type="term" value="F:sequence-specific DNA binding"/>
    <property type="evidence" value="ECO:0007669"/>
    <property type="project" value="InterPro"/>
</dbReference>